<feature type="transmembrane region" description="Helical" evidence="1">
    <location>
        <begin position="186"/>
        <end position="205"/>
    </location>
</feature>
<proteinExistence type="predicted"/>
<feature type="transmembrane region" description="Helical" evidence="1">
    <location>
        <begin position="109"/>
        <end position="130"/>
    </location>
</feature>
<dbReference type="RefSeq" id="WP_091187175.1">
    <property type="nucleotide sequence ID" value="NZ_FOMT01000003.1"/>
</dbReference>
<sequence>MIDRQQVGFAAIGSLMSILFFMIVNFLTTPSDIWFIYPAFVLLFWPLSLASVRKGYYKLYSLLGSLLVIILMLTINYMQSPEYPWFVYAVFPVIWWPIVMYSGSKAKTLTFAVIAGISAILYYSILNAVMSPDYPWAIYPAFAVIWWPLALYYVRKKQYYSFSISASSLMIAFFITVNVVSSPDTIWAIYPIFAVLWWPLSMYYFQVKRIKN</sequence>
<feature type="transmembrane region" description="Helical" evidence="1">
    <location>
        <begin position="159"/>
        <end position="180"/>
    </location>
</feature>
<organism evidence="2 3">
    <name type="scientific">Paenibacillus catalpae</name>
    <dbReference type="NCBI Taxonomy" id="1045775"/>
    <lineage>
        <taxon>Bacteria</taxon>
        <taxon>Bacillati</taxon>
        <taxon>Bacillota</taxon>
        <taxon>Bacilli</taxon>
        <taxon>Bacillales</taxon>
        <taxon>Paenibacillaceae</taxon>
        <taxon>Paenibacillus</taxon>
    </lineage>
</organism>
<keyword evidence="1" id="KW-0472">Membrane</keyword>
<protein>
    <submittedName>
        <fullName evidence="2">Uncharacterized protein</fullName>
    </submittedName>
</protein>
<feature type="transmembrane region" description="Helical" evidence="1">
    <location>
        <begin position="7"/>
        <end position="27"/>
    </location>
</feature>
<dbReference type="STRING" id="1045775.SAMN05216378_3369"/>
<dbReference type="OrthoDB" id="2360867at2"/>
<feature type="transmembrane region" description="Helical" evidence="1">
    <location>
        <begin position="59"/>
        <end position="79"/>
    </location>
</feature>
<dbReference type="Proteomes" id="UP000198855">
    <property type="component" value="Unassembled WGS sequence"/>
</dbReference>
<name>A0A1I2B4Y0_9BACL</name>
<keyword evidence="1" id="KW-0812">Transmembrane</keyword>
<accession>A0A1I2B4Y0</accession>
<feature type="transmembrane region" description="Helical" evidence="1">
    <location>
        <begin position="85"/>
        <end position="102"/>
    </location>
</feature>
<feature type="transmembrane region" description="Helical" evidence="1">
    <location>
        <begin position="33"/>
        <end position="52"/>
    </location>
</feature>
<keyword evidence="1" id="KW-1133">Transmembrane helix</keyword>
<reference evidence="3" key="1">
    <citation type="submission" date="2016-10" db="EMBL/GenBank/DDBJ databases">
        <authorList>
            <person name="Varghese N."/>
            <person name="Submissions S."/>
        </authorList>
    </citation>
    <scope>NUCLEOTIDE SEQUENCE [LARGE SCALE GENOMIC DNA]</scope>
    <source>
        <strain evidence="3">CGMCC 1.10784</strain>
    </source>
</reference>
<evidence type="ECO:0000256" key="1">
    <source>
        <dbReference type="SAM" id="Phobius"/>
    </source>
</evidence>
<dbReference type="AlphaFoldDB" id="A0A1I2B4Y0"/>
<keyword evidence="3" id="KW-1185">Reference proteome</keyword>
<dbReference type="EMBL" id="FOMT01000003">
    <property type="protein sequence ID" value="SFE51037.1"/>
    <property type="molecule type" value="Genomic_DNA"/>
</dbReference>
<evidence type="ECO:0000313" key="3">
    <source>
        <dbReference type="Proteomes" id="UP000198855"/>
    </source>
</evidence>
<gene>
    <name evidence="2" type="ORF">SAMN05216378_3369</name>
</gene>
<feature type="transmembrane region" description="Helical" evidence="1">
    <location>
        <begin position="136"/>
        <end position="154"/>
    </location>
</feature>
<evidence type="ECO:0000313" key="2">
    <source>
        <dbReference type="EMBL" id="SFE51037.1"/>
    </source>
</evidence>